<dbReference type="GO" id="GO:0006352">
    <property type="term" value="P:DNA-templated transcription initiation"/>
    <property type="evidence" value="ECO:0007669"/>
    <property type="project" value="InterPro"/>
</dbReference>
<organism evidence="7 8">
    <name type="scientific">Comamonas testosteroni</name>
    <name type="common">Pseudomonas testosteroni</name>
    <dbReference type="NCBI Taxonomy" id="285"/>
    <lineage>
        <taxon>Bacteria</taxon>
        <taxon>Pseudomonadati</taxon>
        <taxon>Pseudomonadota</taxon>
        <taxon>Betaproteobacteria</taxon>
        <taxon>Burkholderiales</taxon>
        <taxon>Comamonadaceae</taxon>
        <taxon>Comamonas</taxon>
    </lineage>
</organism>
<dbReference type="InterPro" id="IPR013325">
    <property type="entry name" value="RNA_pol_sigma_r2"/>
</dbReference>
<dbReference type="Proteomes" id="UP000029553">
    <property type="component" value="Unassembled WGS sequence"/>
</dbReference>
<feature type="domain" description="RNA polymerase sigma factor 70 region 4 type 2" evidence="6">
    <location>
        <begin position="99"/>
        <end position="148"/>
    </location>
</feature>
<dbReference type="SUPFAM" id="SSF88659">
    <property type="entry name" value="Sigma3 and sigma4 domains of RNA polymerase sigma factors"/>
    <property type="match status" value="1"/>
</dbReference>
<name>A0A096GRT5_COMTE</name>
<evidence type="ECO:0000256" key="2">
    <source>
        <dbReference type="ARBA" id="ARBA00023015"/>
    </source>
</evidence>
<dbReference type="InterPro" id="IPR039425">
    <property type="entry name" value="RNA_pol_sigma-70-like"/>
</dbReference>
<sequence>MPERYYRELLRYFTRSAGDRDVAADLVQSTYTRIYALQRAGGTVQDARALLYQTARNLAASGATRRQAEQRVLDALRLVAPTSAPSAETAAIAREQLNLFLQRLEAMPRKRRDVFILVRIYGYSYREAGEHLGMTETNIERHVMRGILDCAA</sequence>
<keyword evidence="2" id="KW-0805">Transcription regulation</keyword>
<dbReference type="GO" id="GO:0003677">
    <property type="term" value="F:DNA binding"/>
    <property type="evidence" value="ECO:0007669"/>
    <property type="project" value="InterPro"/>
</dbReference>
<dbReference type="InterPro" id="IPR013249">
    <property type="entry name" value="RNA_pol_sigma70_r4_t2"/>
</dbReference>
<gene>
    <name evidence="7" type="ORF">P353_16700</name>
</gene>
<dbReference type="InterPro" id="IPR036388">
    <property type="entry name" value="WH-like_DNA-bd_sf"/>
</dbReference>
<dbReference type="InterPro" id="IPR013324">
    <property type="entry name" value="RNA_pol_sigma_r3/r4-like"/>
</dbReference>
<proteinExistence type="inferred from homology"/>
<dbReference type="Pfam" id="PF08281">
    <property type="entry name" value="Sigma70_r4_2"/>
    <property type="match status" value="1"/>
</dbReference>
<accession>A0A096GRT5</accession>
<dbReference type="Gene3D" id="1.10.10.10">
    <property type="entry name" value="Winged helix-like DNA-binding domain superfamily/Winged helix DNA-binding domain"/>
    <property type="match status" value="1"/>
</dbReference>
<dbReference type="SUPFAM" id="SSF88946">
    <property type="entry name" value="Sigma2 domain of RNA polymerase sigma factors"/>
    <property type="match status" value="1"/>
</dbReference>
<dbReference type="AlphaFoldDB" id="A0A096GRT5"/>
<dbReference type="PANTHER" id="PTHR43133:SF63">
    <property type="entry name" value="RNA POLYMERASE SIGMA FACTOR FECI-RELATED"/>
    <property type="match status" value="1"/>
</dbReference>
<dbReference type="InterPro" id="IPR007627">
    <property type="entry name" value="RNA_pol_sigma70_r2"/>
</dbReference>
<reference evidence="7 8" key="1">
    <citation type="submission" date="2013-09" db="EMBL/GenBank/DDBJ databases">
        <title>High correlation between genotypes and phenotypes of environmental bacteria Comamonas testosteroni strains.</title>
        <authorList>
            <person name="Liu L."/>
            <person name="Zhu W."/>
            <person name="Xia X."/>
            <person name="Xu B."/>
            <person name="Luo M."/>
            <person name="Wang G."/>
        </authorList>
    </citation>
    <scope>NUCLEOTIDE SEQUENCE [LARGE SCALE GENOMIC DNA]</scope>
    <source>
        <strain evidence="7 8">JL40</strain>
    </source>
</reference>
<protein>
    <submittedName>
        <fullName evidence="7">RNA polymerase subunit sigma-24</fullName>
    </submittedName>
</protein>
<feature type="domain" description="RNA polymerase sigma-70 region 2" evidence="5">
    <location>
        <begin position="3"/>
        <end position="67"/>
    </location>
</feature>
<dbReference type="NCBIfam" id="TIGR02937">
    <property type="entry name" value="sigma70-ECF"/>
    <property type="match status" value="1"/>
</dbReference>
<dbReference type="GO" id="GO:0016987">
    <property type="term" value="F:sigma factor activity"/>
    <property type="evidence" value="ECO:0007669"/>
    <property type="project" value="UniProtKB-KW"/>
</dbReference>
<evidence type="ECO:0000259" key="5">
    <source>
        <dbReference type="Pfam" id="PF04542"/>
    </source>
</evidence>
<dbReference type="Pfam" id="PF04542">
    <property type="entry name" value="Sigma70_r2"/>
    <property type="match status" value="1"/>
</dbReference>
<keyword evidence="4" id="KW-0804">Transcription</keyword>
<evidence type="ECO:0000256" key="1">
    <source>
        <dbReference type="ARBA" id="ARBA00010641"/>
    </source>
</evidence>
<evidence type="ECO:0000256" key="3">
    <source>
        <dbReference type="ARBA" id="ARBA00023082"/>
    </source>
</evidence>
<dbReference type="Gene3D" id="1.10.1740.10">
    <property type="match status" value="1"/>
</dbReference>
<evidence type="ECO:0000256" key="4">
    <source>
        <dbReference type="ARBA" id="ARBA00023163"/>
    </source>
</evidence>
<evidence type="ECO:0000259" key="6">
    <source>
        <dbReference type="Pfam" id="PF08281"/>
    </source>
</evidence>
<dbReference type="PANTHER" id="PTHR43133">
    <property type="entry name" value="RNA POLYMERASE ECF-TYPE SIGMA FACTO"/>
    <property type="match status" value="1"/>
</dbReference>
<dbReference type="InterPro" id="IPR014284">
    <property type="entry name" value="RNA_pol_sigma-70_dom"/>
</dbReference>
<comment type="similarity">
    <text evidence="1">Belongs to the sigma-70 factor family. ECF subfamily.</text>
</comment>
<evidence type="ECO:0000313" key="7">
    <source>
        <dbReference type="EMBL" id="KGH27900.1"/>
    </source>
</evidence>
<evidence type="ECO:0000313" key="8">
    <source>
        <dbReference type="Proteomes" id="UP000029553"/>
    </source>
</evidence>
<dbReference type="RefSeq" id="WP_034371470.1">
    <property type="nucleotide sequence ID" value="NZ_AWOR01000056.1"/>
</dbReference>
<comment type="caution">
    <text evidence="7">The sequence shown here is derived from an EMBL/GenBank/DDBJ whole genome shotgun (WGS) entry which is preliminary data.</text>
</comment>
<dbReference type="EMBL" id="AWOR01000056">
    <property type="protein sequence ID" value="KGH27900.1"/>
    <property type="molecule type" value="Genomic_DNA"/>
</dbReference>
<keyword evidence="3" id="KW-0731">Sigma factor</keyword>